<feature type="region of interest" description="Disordered" evidence="1">
    <location>
        <begin position="81"/>
        <end position="130"/>
    </location>
</feature>
<reference evidence="3 4" key="1">
    <citation type="submission" date="2020-12" db="EMBL/GenBank/DDBJ databases">
        <title>HMF7856_wgs.fasta genome submission.</title>
        <authorList>
            <person name="Kang H."/>
            <person name="Kim H."/>
            <person name="Joh K."/>
        </authorList>
    </citation>
    <scope>NUCLEOTIDE SEQUENCE [LARGE SCALE GENOMIC DNA]</scope>
    <source>
        <strain evidence="3 4">HMF7856</strain>
    </source>
</reference>
<feature type="chain" id="PRO_5030969011" evidence="2">
    <location>
        <begin position="27"/>
        <end position="386"/>
    </location>
</feature>
<dbReference type="KEGG" id="mgik:GO620_012300"/>
<organism evidence="3 4">
    <name type="scientific">Mucilaginibacter ginkgonis</name>
    <dbReference type="NCBI Taxonomy" id="2682091"/>
    <lineage>
        <taxon>Bacteria</taxon>
        <taxon>Pseudomonadati</taxon>
        <taxon>Bacteroidota</taxon>
        <taxon>Sphingobacteriia</taxon>
        <taxon>Sphingobacteriales</taxon>
        <taxon>Sphingobacteriaceae</taxon>
        <taxon>Mucilaginibacter</taxon>
    </lineage>
</organism>
<protein>
    <submittedName>
        <fullName evidence="3">Uncharacterized protein</fullName>
    </submittedName>
</protein>
<dbReference type="EMBL" id="CP066775">
    <property type="protein sequence ID" value="QQL48955.1"/>
    <property type="molecule type" value="Genomic_DNA"/>
</dbReference>
<dbReference type="Proteomes" id="UP000429232">
    <property type="component" value="Chromosome"/>
</dbReference>
<sequence length="386" mass="40743">MKRIYQLFSFVAVAGLLTFTVNTADAQRGGRGGGGGGFSGGGGGFHGGGGGGGFHGGGGGSFGGGNRGSFGGGGFNRGGQSFGGGGFNRGGGQVAQTPRGNQSFGGFNRGGGQVGQAPRGNQAFGGGFNRGGFQGAPNRGSFAYGNRGGVRGGFAYGAPGARGGFAYRGNTYYRGGVGYRGGFGGPFRGGLYYHSGFYRSLYAPRIGFRLNILPYGYYPFYYGPDQFFYSGGYFYQYNNNEYTVVEPPLGAEVNSLPSNAQAINIDGQQYYEANGVYYLPVTRDDGSTAYQVVGKDGQLSTGAGQYQQGDYQGDQQAYPQDNTYAPQNSNDMLQPGEVVQALPPDTRKVKIEGETYHVDQAGIYYHEERDQSGRKVYRVTEIDQQN</sequence>
<feature type="compositionally biased region" description="Gly residues" evidence="1">
    <location>
        <begin position="81"/>
        <end position="93"/>
    </location>
</feature>
<dbReference type="RefSeq" id="WP_198173579.1">
    <property type="nucleotide sequence ID" value="NZ_CP066775.1"/>
</dbReference>
<feature type="signal peptide" evidence="2">
    <location>
        <begin position="1"/>
        <end position="26"/>
    </location>
</feature>
<accession>A0A7T7JFX1</accession>
<keyword evidence="2" id="KW-0732">Signal</keyword>
<evidence type="ECO:0000313" key="3">
    <source>
        <dbReference type="EMBL" id="QQL48955.1"/>
    </source>
</evidence>
<dbReference type="Pfam" id="PF20125">
    <property type="entry name" value="DUF6515"/>
    <property type="match status" value="1"/>
</dbReference>
<evidence type="ECO:0000313" key="4">
    <source>
        <dbReference type="Proteomes" id="UP000429232"/>
    </source>
</evidence>
<evidence type="ECO:0000256" key="1">
    <source>
        <dbReference type="SAM" id="MobiDB-lite"/>
    </source>
</evidence>
<proteinExistence type="predicted"/>
<name>A0A7T7JFX1_9SPHI</name>
<evidence type="ECO:0000256" key="2">
    <source>
        <dbReference type="SAM" id="SignalP"/>
    </source>
</evidence>
<keyword evidence="4" id="KW-1185">Reference proteome</keyword>
<dbReference type="AlphaFoldDB" id="A0A7T7JFX1"/>
<gene>
    <name evidence="3" type="ORF">GO620_012300</name>
</gene>
<dbReference type="InterPro" id="IPR045398">
    <property type="entry name" value="DUF6515"/>
</dbReference>